<dbReference type="OrthoDB" id="10444472at2759"/>
<evidence type="ECO:0000313" key="1">
    <source>
        <dbReference type="EMBL" id="PON64652.1"/>
    </source>
</evidence>
<proteinExistence type="predicted"/>
<dbReference type="Proteomes" id="UP000237000">
    <property type="component" value="Unassembled WGS sequence"/>
</dbReference>
<protein>
    <submittedName>
        <fullName evidence="1">Uncharacterized protein</fullName>
    </submittedName>
</protein>
<keyword evidence="2" id="KW-1185">Reference proteome</keyword>
<feature type="non-terminal residue" evidence="1">
    <location>
        <position position="1"/>
    </location>
</feature>
<accession>A0A2P5CUC9</accession>
<dbReference type="AlphaFoldDB" id="A0A2P5CUC9"/>
<organism evidence="1 2">
    <name type="scientific">Trema orientale</name>
    <name type="common">Charcoal tree</name>
    <name type="synonym">Celtis orientalis</name>
    <dbReference type="NCBI Taxonomy" id="63057"/>
    <lineage>
        <taxon>Eukaryota</taxon>
        <taxon>Viridiplantae</taxon>
        <taxon>Streptophyta</taxon>
        <taxon>Embryophyta</taxon>
        <taxon>Tracheophyta</taxon>
        <taxon>Spermatophyta</taxon>
        <taxon>Magnoliopsida</taxon>
        <taxon>eudicotyledons</taxon>
        <taxon>Gunneridae</taxon>
        <taxon>Pentapetalae</taxon>
        <taxon>rosids</taxon>
        <taxon>fabids</taxon>
        <taxon>Rosales</taxon>
        <taxon>Cannabaceae</taxon>
        <taxon>Trema</taxon>
    </lineage>
</organism>
<dbReference type="EMBL" id="JXTC01000326">
    <property type="protein sequence ID" value="PON64652.1"/>
    <property type="molecule type" value="Genomic_DNA"/>
</dbReference>
<comment type="caution">
    <text evidence="1">The sequence shown here is derived from an EMBL/GenBank/DDBJ whole genome shotgun (WGS) entry which is preliminary data.</text>
</comment>
<reference evidence="2" key="1">
    <citation type="submission" date="2016-06" db="EMBL/GenBank/DDBJ databases">
        <title>Parallel loss of symbiosis genes in relatives of nitrogen-fixing non-legume Parasponia.</title>
        <authorList>
            <person name="Van Velzen R."/>
            <person name="Holmer R."/>
            <person name="Bu F."/>
            <person name="Rutten L."/>
            <person name="Van Zeijl A."/>
            <person name="Liu W."/>
            <person name="Santuari L."/>
            <person name="Cao Q."/>
            <person name="Sharma T."/>
            <person name="Shen D."/>
            <person name="Roswanjaya Y."/>
            <person name="Wardhani T."/>
            <person name="Kalhor M.S."/>
            <person name="Jansen J."/>
            <person name="Van den Hoogen J."/>
            <person name="Gungor B."/>
            <person name="Hartog M."/>
            <person name="Hontelez J."/>
            <person name="Verver J."/>
            <person name="Yang W.-C."/>
            <person name="Schijlen E."/>
            <person name="Repin R."/>
            <person name="Schilthuizen M."/>
            <person name="Schranz E."/>
            <person name="Heidstra R."/>
            <person name="Miyata K."/>
            <person name="Fedorova E."/>
            <person name="Kohlen W."/>
            <person name="Bisseling T."/>
            <person name="Smit S."/>
            <person name="Geurts R."/>
        </authorList>
    </citation>
    <scope>NUCLEOTIDE SEQUENCE [LARGE SCALE GENOMIC DNA]</scope>
    <source>
        <strain evidence="2">cv. RG33-2</strain>
    </source>
</reference>
<sequence length="109" mass="12723">TSSIVVILLVLCEYYGNAFVDLSQITIFVFLYSYRNLSFWLFKSCTVLLPPYLFRDEISRTKKESGSKEERGVFYGFVLFLHLSLRDSSSNQERESLGSILARREFELQ</sequence>
<gene>
    <name evidence="1" type="ORF">TorRG33x02_272500</name>
</gene>
<evidence type="ECO:0000313" key="2">
    <source>
        <dbReference type="Proteomes" id="UP000237000"/>
    </source>
</evidence>
<dbReference type="InParanoid" id="A0A2P5CUC9"/>
<name>A0A2P5CUC9_TREOI</name>